<comment type="catalytic activity">
    <reaction evidence="1">
        <text>Random hydrolysis of (1-&gt;4)-beta-D-mannosidic linkages in mannans, galactomannans and glucomannans.</text>
        <dbReference type="EC" id="3.2.1.78"/>
    </reaction>
</comment>
<evidence type="ECO:0000256" key="9">
    <source>
        <dbReference type="SAM" id="SignalP"/>
    </source>
</evidence>
<evidence type="ECO:0000256" key="6">
    <source>
        <dbReference type="ARBA" id="ARBA00022729"/>
    </source>
</evidence>
<feature type="domain" description="Glycoside hydrolase family 5" evidence="10">
    <location>
        <begin position="38"/>
        <end position="273"/>
    </location>
</feature>
<dbReference type="EC" id="3.2.1.78" evidence="4"/>
<keyword evidence="12" id="KW-1185">Reference proteome</keyword>
<organism evidence="11 12">
    <name type="scientific">Lactarius akahatsu</name>
    <dbReference type="NCBI Taxonomy" id="416441"/>
    <lineage>
        <taxon>Eukaryota</taxon>
        <taxon>Fungi</taxon>
        <taxon>Dikarya</taxon>
        <taxon>Basidiomycota</taxon>
        <taxon>Agaricomycotina</taxon>
        <taxon>Agaricomycetes</taxon>
        <taxon>Russulales</taxon>
        <taxon>Russulaceae</taxon>
        <taxon>Lactarius</taxon>
    </lineage>
</organism>
<evidence type="ECO:0000256" key="7">
    <source>
        <dbReference type="ARBA" id="ARBA00022801"/>
    </source>
</evidence>
<dbReference type="AlphaFoldDB" id="A0AAD4LQG9"/>
<dbReference type="GO" id="GO:0046355">
    <property type="term" value="P:mannan catabolic process"/>
    <property type="evidence" value="ECO:0007669"/>
    <property type="project" value="UniProtKB-ARBA"/>
</dbReference>
<evidence type="ECO:0000256" key="5">
    <source>
        <dbReference type="ARBA" id="ARBA00022525"/>
    </source>
</evidence>
<comment type="subcellular location">
    <subcellularLocation>
        <location evidence="2">Secreted</location>
    </subcellularLocation>
</comment>
<dbReference type="PANTHER" id="PTHR31451">
    <property type="match status" value="1"/>
</dbReference>
<keyword evidence="7 11" id="KW-0378">Hydrolase</keyword>
<keyword evidence="5" id="KW-0964">Secreted</keyword>
<evidence type="ECO:0000256" key="3">
    <source>
        <dbReference type="ARBA" id="ARBA00005641"/>
    </source>
</evidence>
<dbReference type="Pfam" id="PF26410">
    <property type="entry name" value="GH5_mannosidase"/>
    <property type="match status" value="1"/>
</dbReference>
<dbReference type="InterPro" id="IPR045053">
    <property type="entry name" value="MAN-like"/>
</dbReference>
<comment type="similarity">
    <text evidence="3">Belongs to the glycosyl hydrolase 5 (cellulase A) family.</text>
</comment>
<dbReference type="EMBL" id="JAKELL010000001">
    <property type="protein sequence ID" value="KAH9001278.1"/>
    <property type="molecule type" value="Genomic_DNA"/>
</dbReference>
<dbReference type="Gene3D" id="3.20.20.80">
    <property type="entry name" value="Glycosidases"/>
    <property type="match status" value="1"/>
</dbReference>
<dbReference type="Proteomes" id="UP001201163">
    <property type="component" value="Unassembled WGS sequence"/>
</dbReference>
<gene>
    <name evidence="11" type="ORF">EDB92DRAFT_2050930</name>
</gene>
<keyword evidence="6 9" id="KW-0732">Signal</keyword>
<evidence type="ECO:0000313" key="11">
    <source>
        <dbReference type="EMBL" id="KAH9001278.1"/>
    </source>
</evidence>
<evidence type="ECO:0000256" key="2">
    <source>
        <dbReference type="ARBA" id="ARBA00004613"/>
    </source>
</evidence>
<dbReference type="PANTHER" id="PTHR31451:SF39">
    <property type="entry name" value="MANNAN ENDO-1,4-BETA-MANNOSIDASE 1"/>
    <property type="match status" value="1"/>
</dbReference>
<dbReference type="InterPro" id="IPR017853">
    <property type="entry name" value="GH"/>
</dbReference>
<feature type="signal peptide" evidence="9">
    <location>
        <begin position="1"/>
        <end position="22"/>
    </location>
</feature>
<reference evidence="11" key="1">
    <citation type="submission" date="2022-01" db="EMBL/GenBank/DDBJ databases">
        <title>Comparative genomics reveals a dynamic genome evolution in the ectomycorrhizal milk-cap (Lactarius) mushrooms.</title>
        <authorList>
            <consortium name="DOE Joint Genome Institute"/>
            <person name="Lebreton A."/>
            <person name="Tang N."/>
            <person name="Kuo A."/>
            <person name="LaButti K."/>
            <person name="Drula E."/>
            <person name="Barry K."/>
            <person name="Clum A."/>
            <person name="Lipzen A."/>
            <person name="Mousain D."/>
            <person name="Ng V."/>
            <person name="Wang R."/>
            <person name="Wang X."/>
            <person name="Dai Y."/>
            <person name="Henrissat B."/>
            <person name="Grigoriev I.V."/>
            <person name="Guerin-Laguette A."/>
            <person name="Yu F."/>
            <person name="Martin F.M."/>
        </authorList>
    </citation>
    <scope>NUCLEOTIDE SEQUENCE</scope>
    <source>
        <strain evidence="11">QP</strain>
    </source>
</reference>
<evidence type="ECO:0000313" key="12">
    <source>
        <dbReference type="Proteomes" id="UP001201163"/>
    </source>
</evidence>
<evidence type="ECO:0000256" key="4">
    <source>
        <dbReference type="ARBA" id="ARBA00012706"/>
    </source>
</evidence>
<evidence type="ECO:0000256" key="8">
    <source>
        <dbReference type="ARBA" id="ARBA00023295"/>
    </source>
</evidence>
<evidence type="ECO:0000259" key="10">
    <source>
        <dbReference type="Pfam" id="PF26410"/>
    </source>
</evidence>
<accession>A0AAD4LQG9</accession>
<dbReference type="GO" id="GO:0005576">
    <property type="term" value="C:extracellular region"/>
    <property type="evidence" value="ECO:0007669"/>
    <property type="project" value="UniProtKB-SubCell"/>
</dbReference>
<dbReference type="SUPFAM" id="SSF51445">
    <property type="entry name" value="(Trans)glycosidases"/>
    <property type="match status" value="1"/>
</dbReference>
<keyword evidence="8" id="KW-0326">Glycosidase</keyword>
<evidence type="ECO:0000256" key="1">
    <source>
        <dbReference type="ARBA" id="ARBA00001678"/>
    </source>
</evidence>
<protein>
    <recommendedName>
        <fullName evidence="4">mannan endo-1,4-beta-mannosidase</fullName>
        <ecNumber evidence="4">3.2.1.78</ecNumber>
    </recommendedName>
</protein>
<name>A0AAD4LQG9_9AGAM</name>
<sequence>MPSLSPWFVALLGIAALSSVFASPTRTIPRTPPPTSPFATASGGGLVINGSKFSFIGTNAYWLPYLNSDDDISKTLADMSASGITVVRTWAFNDVTEIPEAGSWLQLIANGTTTINTGPNGLQRLDKIIELAAEHNIYVLFSLTNNWNPVANEPPTPVRRHNETPLPRNFLSNDYGGMDAYVREFTETKTHDEFYTNQSVRKFFEQYLQAVISRFADNPRLLAWELANDPRCSSSLVSSPSCTTQTITQWHSDIAKFVLSIDPNHLVTSGNQGFFCPDCPKLFFNPSPPPNPVASPVPGGTRKRSTRGLMGPSKLFQMITKERRAASRASAPRNGIKIRGRWTASSEAKRQAGGIGSAFDGSFGVDSQDILSIPEIGFGSFQLFPDQNSYGTIPTQFTPPSSDFTGTVQQGTAWIQAQAASALAVGKPVALTGFGLVTQDNFPAFVPFNATFPVATSPNQKRQSTGSFGTGVTDDQRLSAYATWLQAGIQAGLSGMTQYQWSQQNLQPAAGTFVQSPNGPGTLGTSPNDGYGILGTGESGIQQTLQTASQNIT</sequence>
<feature type="chain" id="PRO_5042055737" description="mannan endo-1,4-beta-mannosidase" evidence="9">
    <location>
        <begin position="23"/>
        <end position="553"/>
    </location>
</feature>
<dbReference type="InterPro" id="IPR001547">
    <property type="entry name" value="Glyco_hydro_5"/>
</dbReference>
<dbReference type="GO" id="GO:0016985">
    <property type="term" value="F:mannan endo-1,4-beta-mannosidase activity"/>
    <property type="evidence" value="ECO:0007669"/>
    <property type="project" value="UniProtKB-EC"/>
</dbReference>
<comment type="caution">
    <text evidence="11">The sequence shown here is derived from an EMBL/GenBank/DDBJ whole genome shotgun (WGS) entry which is preliminary data.</text>
</comment>
<proteinExistence type="inferred from homology"/>